<protein>
    <submittedName>
        <fullName evidence="2">Uncharacterized protein</fullName>
    </submittedName>
</protein>
<dbReference type="EMBL" id="KC252997">
    <property type="protein sequence ID" value="AGC65533.1"/>
    <property type="molecule type" value="Genomic_DNA"/>
</dbReference>
<feature type="region of interest" description="Disordered" evidence="1">
    <location>
        <begin position="1"/>
        <end position="20"/>
    </location>
</feature>
<keyword evidence="3" id="KW-1185">Reference proteome</keyword>
<dbReference type="Proteomes" id="UP000012173">
    <property type="component" value="Segment"/>
</dbReference>
<organism evidence="2 3">
    <name type="scientific">Haloarcula hispanica virus PH1</name>
    <dbReference type="NCBI Taxonomy" id="1282967"/>
    <lineage>
        <taxon>Viruses</taxon>
        <taxon>Singelaviria</taxon>
        <taxon>Helvetiavirae</taxon>
        <taxon>Dividoviricota</taxon>
        <taxon>Laserviricetes</taxon>
        <taxon>Halopanivirales</taxon>
        <taxon>Sphaerolipoviridae</taxon>
        <taxon>Alphasphaerolipovirus</taxon>
        <taxon>Alphasphaerolipovirus pinkense</taxon>
    </lineage>
</organism>
<evidence type="ECO:0000313" key="2">
    <source>
        <dbReference type="EMBL" id="AGC65533.1"/>
    </source>
</evidence>
<dbReference type="KEGG" id="vg:15152011"/>
<proteinExistence type="predicted"/>
<dbReference type="GeneID" id="15152011"/>
<dbReference type="OrthoDB" id="21770at10239"/>
<accession>M4JFA2</accession>
<dbReference type="RefSeq" id="YP_007761597.1">
    <property type="nucleotide sequence ID" value="NC_020998.1"/>
</dbReference>
<reference evidence="2 3" key="1">
    <citation type="journal article" date="2013" name="Archaea">
        <title>PH1: An Archaeovirus of Haloarcula hispanica Related to SH1 and HHIV-2.</title>
        <authorList>
            <person name="Porter K."/>
            <person name="Tang S.-L."/>
            <person name="Chen C.-P."/>
            <person name="Chiang P.-W."/>
            <person name="Hong M.-J."/>
            <person name="Dyall-Smith M.L."/>
        </authorList>
    </citation>
    <scope>NUCLEOTIDE SEQUENCE [LARGE SCALE GENOMIC DNA]</scope>
    <source>
        <strain evidence="2">1</strain>
    </source>
</reference>
<evidence type="ECO:0000313" key="3">
    <source>
        <dbReference type="Proteomes" id="UP000012173"/>
    </source>
</evidence>
<evidence type="ECO:0000256" key="1">
    <source>
        <dbReference type="SAM" id="MobiDB-lite"/>
    </source>
</evidence>
<name>M4JFA2_9VIRU</name>
<gene>
    <name evidence="2" type="ORF">HhPH1_gp08</name>
</gene>
<sequence>MGDDHPERPTNPNEGIDGATWDAYRKTTATWAVKLPVDVTVRTSHGPVEVDGGDYLCISANADLYPCSADTFEKQYEPSGPLEGSE</sequence>